<keyword evidence="4" id="KW-0436">Ligase</keyword>
<dbReference type="Gene3D" id="3.30.559.30">
    <property type="entry name" value="Nonribosomal peptide synthetase, condensation domain"/>
    <property type="match status" value="1"/>
</dbReference>
<dbReference type="InterPro" id="IPR013120">
    <property type="entry name" value="FAR_NAD-bd"/>
</dbReference>
<comment type="cofactor">
    <cofactor evidence="1">
        <name>pantetheine 4'-phosphate</name>
        <dbReference type="ChEBI" id="CHEBI:47942"/>
    </cofactor>
</comment>
<dbReference type="Gene3D" id="2.30.38.10">
    <property type="entry name" value="Luciferase, Domain 3"/>
    <property type="match status" value="2"/>
</dbReference>
<evidence type="ECO:0000256" key="3">
    <source>
        <dbReference type="ARBA" id="ARBA00022553"/>
    </source>
</evidence>
<dbReference type="Pfam" id="PF00550">
    <property type="entry name" value="PP-binding"/>
    <property type="match status" value="2"/>
</dbReference>
<dbReference type="InterPro" id="IPR000873">
    <property type="entry name" value="AMP-dep_synth/lig_dom"/>
</dbReference>
<dbReference type="Proteomes" id="UP000267164">
    <property type="component" value="Chromosome"/>
</dbReference>
<dbReference type="SUPFAM" id="SSF47336">
    <property type="entry name" value="ACP-like"/>
    <property type="match status" value="2"/>
</dbReference>
<dbReference type="Pfam" id="PF00501">
    <property type="entry name" value="AMP-binding"/>
    <property type="match status" value="2"/>
</dbReference>
<dbReference type="SUPFAM" id="SSF51735">
    <property type="entry name" value="NAD(P)-binding Rossmann-fold domains"/>
    <property type="match status" value="1"/>
</dbReference>
<dbReference type="KEGG" id="nyu:D7D52_10540"/>
<dbReference type="PROSITE" id="PS00455">
    <property type="entry name" value="AMP_BINDING"/>
    <property type="match status" value="2"/>
</dbReference>
<dbReference type="InterPro" id="IPR020806">
    <property type="entry name" value="PKS_PP-bd"/>
</dbReference>
<dbReference type="PANTHER" id="PTHR45527">
    <property type="entry name" value="NONRIBOSOMAL PEPTIDE SYNTHETASE"/>
    <property type="match status" value="1"/>
</dbReference>
<dbReference type="OrthoDB" id="2472181at2"/>
<dbReference type="GO" id="GO:0008610">
    <property type="term" value="P:lipid biosynthetic process"/>
    <property type="evidence" value="ECO:0007669"/>
    <property type="project" value="UniProtKB-ARBA"/>
</dbReference>
<dbReference type="FunFam" id="3.40.50.12780:FF:000012">
    <property type="entry name" value="Non-ribosomal peptide synthetase"/>
    <property type="match status" value="2"/>
</dbReference>
<dbReference type="PANTHER" id="PTHR45527:SF1">
    <property type="entry name" value="FATTY ACID SYNTHASE"/>
    <property type="match status" value="1"/>
</dbReference>
<dbReference type="GO" id="GO:0009366">
    <property type="term" value="C:enterobactin synthetase complex"/>
    <property type="evidence" value="ECO:0007669"/>
    <property type="project" value="TreeGrafter"/>
</dbReference>
<dbReference type="GO" id="GO:0009239">
    <property type="term" value="P:enterobactin biosynthetic process"/>
    <property type="evidence" value="ECO:0007669"/>
    <property type="project" value="TreeGrafter"/>
</dbReference>
<dbReference type="CDD" id="cd05235">
    <property type="entry name" value="SDR_e1"/>
    <property type="match status" value="1"/>
</dbReference>
<dbReference type="SMART" id="SM00823">
    <property type="entry name" value="PKS_PP"/>
    <property type="match status" value="2"/>
</dbReference>
<dbReference type="InterPro" id="IPR006162">
    <property type="entry name" value="Ppantetheine_attach_site"/>
</dbReference>
<dbReference type="FunFam" id="2.30.38.10:FF:000001">
    <property type="entry name" value="Non-ribosomal peptide synthetase PvdI"/>
    <property type="match status" value="1"/>
</dbReference>
<evidence type="ECO:0000313" key="7">
    <source>
        <dbReference type="EMBL" id="AYF74228.1"/>
    </source>
</evidence>
<dbReference type="InterPro" id="IPR010071">
    <property type="entry name" value="AA_adenyl_dom"/>
</dbReference>
<dbReference type="GO" id="GO:0031177">
    <property type="term" value="F:phosphopantetheine binding"/>
    <property type="evidence" value="ECO:0007669"/>
    <property type="project" value="InterPro"/>
</dbReference>
<accession>A0A386Z9E8</accession>
<evidence type="ECO:0000256" key="4">
    <source>
        <dbReference type="ARBA" id="ARBA00022598"/>
    </source>
</evidence>
<feature type="domain" description="Carrier" evidence="6">
    <location>
        <begin position="1563"/>
        <end position="1638"/>
    </location>
</feature>
<dbReference type="CDD" id="cd19540">
    <property type="entry name" value="LCL_NRPS-like"/>
    <property type="match status" value="1"/>
</dbReference>
<dbReference type="Pfam" id="PF07993">
    <property type="entry name" value="NAD_binding_4"/>
    <property type="match status" value="2"/>
</dbReference>
<protein>
    <submittedName>
        <fullName evidence="7">Amino acid adenylation domain-containing protein</fullName>
    </submittedName>
</protein>
<dbReference type="InterPro" id="IPR045851">
    <property type="entry name" value="AMP-bd_C_sf"/>
</dbReference>
<dbReference type="Gene3D" id="3.40.50.720">
    <property type="entry name" value="NAD(P)-binding Rossmann-like Domain"/>
    <property type="match status" value="1"/>
</dbReference>
<dbReference type="EMBL" id="CP032568">
    <property type="protein sequence ID" value="AYF74228.1"/>
    <property type="molecule type" value="Genomic_DNA"/>
</dbReference>
<feature type="domain" description="Carrier" evidence="6">
    <location>
        <begin position="524"/>
        <end position="599"/>
    </location>
</feature>
<dbReference type="Pfam" id="PF00668">
    <property type="entry name" value="Condensation"/>
    <property type="match status" value="1"/>
</dbReference>
<sequence length="2007" mass="214151">MSADIRAGRRPFRARGPVTTLPRLLTAAVESNPHGSALRAGARTLTYAELDERSTRLARVLIDRGLGPGDRVVLALPRSVDSIVAVWAVAKSGAAFVPVDPTYPAQRIAHMLDDARATFGLTRGVDHDRLGDRLDWLALDSAQCAGLLAEASTEPLHYTDRTRRLYGADVAYLIYTSGSTGRPKAVAVTHAGLAGLCREQTRRFRITAAARVLHFASPSFDAAVLELLLAIGSGATMIVAPADCRGGEELTELLRGERVTHAFLTPAALAGLDPADVPELEVVIAGGEECPPELVARWSVGRHFFDLYGPTETTIAATISEALTAGDPVTIGGPVPGVAALVLDARLRPVPTAVPGELYLAGPGLARGYHERPGLTAARFVAHPNRMGERLYRTGDLVRWIRGRDGAPTLQYLGRNDGQVQIRGFRVELGEIDAVLSAHESVGFATTLMHRMATGALAPVSYAVPVAGREVDAAELIAYVRSRLPRHAVPAAVTVIDRVPLTPAGKLDHQALPEPVLAARAYRPSLTDTERTVAAAFSELLGVPRVGAADDFFELGGNSLLATRLAGRLGAGRATRVPVRLVFEYPVVATLATALDRLAAGDRPPPTARAHRLVRPPLSPAQQRLWFLARLDAASPAYNIPFALRLSGDLDQAAFAAAVRDLVERHAVLRTRFPERAGSGYQDIRPAAEVPLDLFPRDIPDSDLLPELTGLAGNGFDVTTEFPLRIRLYRTGSHEYVLAVVIHHLAADGFSLLPLTRDLTTAYVARARNTPPDWTPLPLQYADYAVWQRELLGKASDPDSMLATQLRYWRAALTGLPPRLDLPADHPRPPVASQRGAALRFSVDAPVHAALEELARACGASLFMVVHAALATLLARLSATPDIAIGAPVSGRGEPEFDDLIGMFVNTLVLRTPIDAAEPFTALLDRVRETDLSAFAHADLPFERLVAELDPPRTRAHHPLVQVALSFQDFGPRRLRLPGLTVAAVDLGESVSPMDLQLTVIPHRGPEGAAGLECSWRYATDLFDESTIETFGRRLTTLLAGIAADPQRPVGDLPLLSDGESAHSVTRGRDRTVPWRFLFDGFREQVRRTPESIAVITDEGTLTYRELSDRSNRLARSLIEIGVAPGTTVGLALPPGPDLVVALYAVAQAGGAYVPIDPGQPADRVHDLLSAVAPVCVVTEESLHAIDLSHGAPEPVTDAERIRPLRDQDLAYVIFTSGSTGRPKAVGVPHAAIANELAFLATEYPLGDGDTYLQLVPATFDAALIGYAAPLATGARLMIPADGRRTDPDYLTETIARHRVTAFLAVPSLLRALLESAPAALSTLRLVWAGGEALPLELIARFGAHSPARLHNLYGPTEATISLTGTEVTGQTDGPVSIGAPHWNSRIHVLDARLHPVPPGTPGELYVAGAQLARGYLGAPARTADRFVADPFGPAGARMYRTGDLVRRTRVGDLEYLGRTDFQLKLRGQRIEPGEVEAALRAHPAVAEAIVTIRRETLVGYVRGSGGLAVDIDEVLASARKRLPAYMIPAHLTVLDAFPLGSTGKLDRAALPEPELPVRDYRAPVNDDERSVAEVFAVELGAEQVGRDDDFFALGGNSLSAIKVRSALAARLDLPVPLHALFDHPRVADLAVALRSGPSTPDEQDPSADAVLDPEITPSGPARPPGDPRSVLLTGATGFLGTFLLAELLDSTSATVYCLVRADSESAARQRLSAAATRYRLDLAAHTHRIVPVPGDLAKPRLGLSPERFAELADRVDLIHHNAAHVNHLAPYALLRAANVTGTAEVLRLATTGPVTPVHYISTASLPDGPPPSGLPGYIRTKWVAEQLVRAAAARGLAVHIHRPGLITGDSRTGAAGTDDAWWTMLRAMLVLGLAPDLPDGEVAMLPVDQAAAAIVHPSGRSGEPAVLLPAGTLSLKIIREELLDRGYRLDLTDPADFAATLLAAAERPGADDRLVRAAALTVNYSAEVTGVAPGDPGSVCPGVDRTIFARYLDFYVDIGFLPAPAA</sequence>
<dbReference type="Gene3D" id="3.30.300.30">
    <property type="match status" value="2"/>
</dbReference>
<dbReference type="GO" id="GO:0043041">
    <property type="term" value="P:amino acid activation for nonribosomal peptide biosynthetic process"/>
    <property type="evidence" value="ECO:0007669"/>
    <property type="project" value="TreeGrafter"/>
</dbReference>
<dbReference type="GO" id="GO:0047527">
    <property type="term" value="F:2,3-dihydroxybenzoate-serine ligase activity"/>
    <property type="evidence" value="ECO:0007669"/>
    <property type="project" value="TreeGrafter"/>
</dbReference>
<dbReference type="UniPathway" id="UPA00011"/>
<keyword evidence="2" id="KW-0596">Phosphopantetheine</keyword>
<proteinExistence type="predicted"/>
<dbReference type="InterPro" id="IPR023213">
    <property type="entry name" value="CAT-like_dom_sf"/>
</dbReference>
<dbReference type="Gene3D" id="3.30.559.10">
    <property type="entry name" value="Chloramphenicol acetyltransferase-like domain"/>
    <property type="match status" value="1"/>
</dbReference>
<dbReference type="InterPro" id="IPR009081">
    <property type="entry name" value="PP-bd_ACP"/>
</dbReference>
<name>A0A386Z9E8_9NOCA</name>
<dbReference type="SUPFAM" id="SSF52777">
    <property type="entry name" value="CoA-dependent acyltransferases"/>
    <property type="match status" value="2"/>
</dbReference>
<dbReference type="InterPro" id="IPR020845">
    <property type="entry name" value="AMP-binding_CS"/>
</dbReference>
<dbReference type="InterPro" id="IPR010080">
    <property type="entry name" value="Thioester_reductase-like_dom"/>
</dbReference>
<reference evidence="7 8" key="1">
    <citation type="submission" date="2018-09" db="EMBL/GenBank/DDBJ databases">
        <title>Nocardia yunnanensis sp. nov., an actinomycete isolated from a soil sample.</title>
        <authorList>
            <person name="Zhang J."/>
        </authorList>
    </citation>
    <scope>NUCLEOTIDE SEQUENCE [LARGE SCALE GENOMIC DNA]</scope>
    <source>
        <strain evidence="7 8">CFHS0054</strain>
    </source>
</reference>
<dbReference type="InterPro" id="IPR001242">
    <property type="entry name" value="Condensation_dom"/>
</dbReference>
<evidence type="ECO:0000256" key="5">
    <source>
        <dbReference type="SAM" id="MobiDB-lite"/>
    </source>
</evidence>
<evidence type="ECO:0000256" key="1">
    <source>
        <dbReference type="ARBA" id="ARBA00001957"/>
    </source>
</evidence>
<feature type="region of interest" description="Disordered" evidence="5">
    <location>
        <begin position="1636"/>
        <end position="1669"/>
    </location>
</feature>
<dbReference type="RefSeq" id="WP_120736149.1">
    <property type="nucleotide sequence ID" value="NZ_CP032568.1"/>
</dbReference>
<dbReference type="InterPro" id="IPR036291">
    <property type="entry name" value="NAD(P)-bd_dom_sf"/>
</dbReference>
<keyword evidence="3" id="KW-0597">Phosphoprotein</keyword>
<dbReference type="Pfam" id="PF13193">
    <property type="entry name" value="AMP-binding_C"/>
    <property type="match status" value="2"/>
</dbReference>
<gene>
    <name evidence="7" type="ORF">D7D52_10540</name>
</gene>
<organism evidence="7 8">
    <name type="scientific">Nocardia yunnanensis</name>
    <dbReference type="NCBI Taxonomy" id="2382165"/>
    <lineage>
        <taxon>Bacteria</taxon>
        <taxon>Bacillati</taxon>
        <taxon>Actinomycetota</taxon>
        <taxon>Actinomycetes</taxon>
        <taxon>Mycobacteriales</taxon>
        <taxon>Nocardiaceae</taxon>
        <taxon>Nocardia</taxon>
    </lineage>
</organism>
<dbReference type="InterPro" id="IPR025110">
    <property type="entry name" value="AMP-bd_C"/>
</dbReference>
<dbReference type="PROSITE" id="PS50075">
    <property type="entry name" value="CARRIER"/>
    <property type="match status" value="2"/>
</dbReference>
<dbReference type="CDD" id="cd05930">
    <property type="entry name" value="A_NRPS"/>
    <property type="match status" value="1"/>
</dbReference>
<evidence type="ECO:0000256" key="2">
    <source>
        <dbReference type="ARBA" id="ARBA00022450"/>
    </source>
</evidence>
<dbReference type="InterPro" id="IPR036736">
    <property type="entry name" value="ACP-like_sf"/>
</dbReference>
<dbReference type="NCBIfam" id="TIGR01746">
    <property type="entry name" value="Thioester-redct"/>
    <property type="match status" value="1"/>
</dbReference>
<dbReference type="Gene3D" id="3.40.50.980">
    <property type="match status" value="4"/>
</dbReference>
<dbReference type="NCBIfam" id="TIGR01733">
    <property type="entry name" value="AA-adenyl-dom"/>
    <property type="match status" value="2"/>
</dbReference>
<keyword evidence="8" id="KW-1185">Reference proteome</keyword>
<evidence type="ECO:0000313" key="8">
    <source>
        <dbReference type="Proteomes" id="UP000267164"/>
    </source>
</evidence>
<dbReference type="Gene3D" id="1.10.1200.10">
    <property type="entry name" value="ACP-like"/>
    <property type="match status" value="2"/>
</dbReference>
<dbReference type="SUPFAM" id="SSF56801">
    <property type="entry name" value="Acetyl-CoA synthetase-like"/>
    <property type="match status" value="2"/>
</dbReference>
<dbReference type="PROSITE" id="PS00012">
    <property type="entry name" value="PHOSPHOPANTETHEINE"/>
    <property type="match status" value="2"/>
</dbReference>
<dbReference type="GO" id="GO:0005829">
    <property type="term" value="C:cytosol"/>
    <property type="evidence" value="ECO:0007669"/>
    <property type="project" value="TreeGrafter"/>
</dbReference>
<evidence type="ECO:0000259" key="6">
    <source>
        <dbReference type="PROSITE" id="PS50075"/>
    </source>
</evidence>